<comment type="similarity">
    <text evidence="2">Belongs to the bacterial flagellin family.</text>
</comment>
<dbReference type="GO" id="GO:0071973">
    <property type="term" value="P:bacterial-type flagellum-dependent cell motility"/>
    <property type="evidence" value="ECO:0007669"/>
    <property type="project" value="InterPro"/>
</dbReference>
<keyword evidence="6" id="KW-0969">Cilium</keyword>
<keyword evidence="3" id="KW-0975">Bacterial flagellum</keyword>
<name>A0A1I2MWA0_9FIRM</name>
<feature type="domain" description="Flagellin N-terminal" evidence="4">
    <location>
        <begin position="6"/>
        <end position="139"/>
    </location>
</feature>
<dbReference type="PANTHER" id="PTHR42792:SF1">
    <property type="entry name" value="FLAGELLAR HOOK-ASSOCIATED PROTEIN 3"/>
    <property type="match status" value="1"/>
</dbReference>
<dbReference type="AlphaFoldDB" id="A0A1I2MWA0"/>
<protein>
    <submittedName>
        <fullName evidence="6">Flagellar hook-associated protein 3 FlgL</fullName>
    </submittedName>
</protein>
<dbReference type="Pfam" id="PF00669">
    <property type="entry name" value="Flagellin_N"/>
    <property type="match status" value="1"/>
</dbReference>
<keyword evidence="7" id="KW-1185">Reference proteome</keyword>
<dbReference type="Gene3D" id="1.20.1330.10">
    <property type="entry name" value="f41 fragment of flagellin, N-terminal domain"/>
    <property type="match status" value="2"/>
</dbReference>
<dbReference type="NCBIfam" id="TIGR02550">
    <property type="entry name" value="flagell_flgL"/>
    <property type="match status" value="1"/>
</dbReference>
<proteinExistence type="inferred from homology"/>
<dbReference type="PANTHER" id="PTHR42792">
    <property type="entry name" value="FLAGELLIN"/>
    <property type="match status" value="1"/>
</dbReference>
<dbReference type="OrthoDB" id="9758307at2"/>
<dbReference type="Pfam" id="PF00700">
    <property type="entry name" value="Flagellin_C"/>
    <property type="match status" value="1"/>
</dbReference>
<feature type="domain" description="Flagellin C-terminal" evidence="5">
    <location>
        <begin position="353"/>
        <end position="433"/>
    </location>
</feature>
<evidence type="ECO:0000259" key="4">
    <source>
        <dbReference type="Pfam" id="PF00669"/>
    </source>
</evidence>
<comment type="subcellular location">
    <subcellularLocation>
        <location evidence="1">Bacterial flagellum</location>
    </subcellularLocation>
</comment>
<dbReference type="GO" id="GO:0009424">
    <property type="term" value="C:bacterial-type flagellum hook"/>
    <property type="evidence" value="ECO:0007669"/>
    <property type="project" value="InterPro"/>
</dbReference>
<evidence type="ECO:0000313" key="7">
    <source>
        <dbReference type="Proteomes" id="UP000199337"/>
    </source>
</evidence>
<dbReference type="InterPro" id="IPR001029">
    <property type="entry name" value="Flagellin_N"/>
</dbReference>
<evidence type="ECO:0000256" key="3">
    <source>
        <dbReference type="ARBA" id="ARBA00023143"/>
    </source>
</evidence>
<dbReference type="SUPFAM" id="SSF64518">
    <property type="entry name" value="Phase 1 flagellin"/>
    <property type="match status" value="1"/>
</dbReference>
<dbReference type="Proteomes" id="UP000199337">
    <property type="component" value="Unassembled WGS sequence"/>
</dbReference>
<dbReference type="EMBL" id="FOOX01000001">
    <property type="protein sequence ID" value="SFF95378.1"/>
    <property type="molecule type" value="Genomic_DNA"/>
</dbReference>
<dbReference type="STRING" id="341036.SAMN05660649_00179"/>
<keyword evidence="6" id="KW-0966">Cell projection</keyword>
<gene>
    <name evidence="6" type="ORF">SAMN05660649_00179</name>
</gene>
<keyword evidence="6" id="KW-0282">Flagellum</keyword>
<evidence type="ECO:0000259" key="5">
    <source>
        <dbReference type="Pfam" id="PF00700"/>
    </source>
</evidence>
<evidence type="ECO:0000313" key="6">
    <source>
        <dbReference type="EMBL" id="SFF95378.1"/>
    </source>
</evidence>
<evidence type="ECO:0000256" key="1">
    <source>
        <dbReference type="ARBA" id="ARBA00004365"/>
    </source>
</evidence>
<accession>A0A1I2MWA0</accession>
<dbReference type="InterPro" id="IPR046358">
    <property type="entry name" value="Flagellin_C"/>
</dbReference>
<dbReference type="RefSeq" id="WP_092467781.1">
    <property type="nucleotide sequence ID" value="NZ_FOOX01000001.1"/>
</dbReference>
<dbReference type="InterPro" id="IPR013384">
    <property type="entry name" value="Flagell_FlgL"/>
</dbReference>
<organism evidence="6 7">
    <name type="scientific">Desulfotruncus arcticus DSM 17038</name>
    <dbReference type="NCBI Taxonomy" id="1121424"/>
    <lineage>
        <taxon>Bacteria</taxon>
        <taxon>Bacillati</taxon>
        <taxon>Bacillota</taxon>
        <taxon>Clostridia</taxon>
        <taxon>Eubacteriales</taxon>
        <taxon>Desulfallaceae</taxon>
        <taxon>Desulfotruncus</taxon>
    </lineage>
</organism>
<dbReference type="InterPro" id="IPR001492">
    <property type="entry name" value="Flagellin"/>
</dbReference>
<evidence type="ECO:0000256" key="2">
    <source>
        <dbReference type="ARBA" id="ARBA00005709"/>
    </source>
</evidence>
<reference evidence="7" key="1">
    <citation type="submission" date="2016-10" db="EMBL/GenBank/DDBJ databases">
        <authorList>
            <person name="Varghese N."/>
            <person name="Submissions S."/>
        </authorList>
    </citation>
    <scope>NUCLEOTIDE SEQUENCE [LARGE SCALE GENOMIC DNA]</scope>
    <source>
        <strain evidence="7">DSM 17038</strain>
    </source>
</reference>
<dbReference type="GO" id="GO:0005198">
    <property type="term" value="F:structural molecule activity"/>
    <property type="evidence" value="ECO:0007669"/>
    <property type="project" value="InterPro"/>
</dbReference>
<sequence length="434" mass="47186">MRITNGIIAKNTQNYIQRSMQKLARTQEMSSTTKKIIRLSDDPNSLSQLLNIRSTVAMNEQYMRNIKDGLSYLDAADTALGTAGSLLQRILEYDVQGSNGTLDENDMAAIGEQIDKMIDELVDIANTTVGGKYIFAGTKNNRPPFERVDDTIIYSGNLDSVNREILDQANYAINVTGFDHVIDLYAPRDGGAGIKSDVLDADGNVVTPGETVAHGDGELVITAGDKEYRVSTYKSDGSPKTYQEIADEITDLGDGLAVEYEAGKKFIIYSNSGTLRVAESADGVLGSSTDYSAHPESADPGMFGCVDEETGTVYGGVFQALFDLRDNLNNGITSVYGDDGELSGGVEYSIGEVYDQIDHLLKFRVQVGARTQHFESVQDQLEDQEVLLNQVMSNLEDVDLAKVTIDLAQNQLAYNASLASGSQILQVSLLNFLK</sequence>